<proteinExistence type="predicted"/>
<evidence type="ECO:0000313" key="2">
    <source>
        <dbReference type="Proteomes" id="UP001576784"/>
    </source>
</evidence>
<name>A0ABV4XKH6_9CYAN</name>
<evidence type="ECO:0000313" key="1">
    <source>
        <dbReference type="EMBL" id="MFB2892207.1"/>
    </source>
</evidence>
<dbReference type="GO" id="GO:0003677">
    <property type="term" value="F:DNA binding"/>
    <property type="evidence" value="ECO:0007669"/>
    <property type="project" value="UniProtKB-KW"/>
</dbReference>
<comment type="caution">
    <text evidence="1">The sequence shown here is derived from an EMBL/GenBank/DDBJ whole genome shotgun (WGS) entry which is preliminary data.</text>
</comment>
<dbReference type="Proteomes" id="UP001576784">
    <property type="component" value="Unassembled WGS sequence"/>
</dbReference>
<sequence length="132" mass="15310">MILKIDRTKQTKVQNNTGLETMVRSINYENELIESIQEPLEAAAYIEACLEEAEPKILRLALKDIVEAHQRMNQLSEKAKLLYGKFDRMLSENKGEEIYCFSALLDALGFQFTVTIKSNNKERVTQKKVYEY</sequence>
<keyword evidence="2" id="KW-1185">Reference proteome</keyword>
<dbReference type="EMBL" id="JBHFNR010000024">
    <property type="protein sequence ID" value="MFB2892207.1"/>
    <property type="molecule type" value="Genomic_DNA"/>
</dbReference>
<accession>A0ABV4XKH6</accession>
<protein>
    <submittedName>
        <fullName evidence="1">DNA-binding protein</fullName>
    </submittedName>
</protein>
<gene>
    <name evidence="1" type="ORF">ACE1CI_04600</name>
</gene>
<dbReference type="RefSeq" id="WP_413261877.1">
    <property type="nucleotide sequence ID" value="NZ_JBHFNR010000024.1"/>
</dbReference>
<reference evidence="1 2" key="1">
    <citation type="submission" date="2024-09" db="EMBL/GenBank/DDBJ databases">
        <title>Floridaenema gen nov. (Aerosakkonemataceae, Aerosakkonematales ord. nov., Cyanobacteria) from benthic tropical and subtropical fresh waters, with the description of four new species.</title>
        <authorList>
            <person name="Moretto J.A."/>
            <person name="Berthold D.E."/>
            <person name="Lefler F.W."/>
            <person name="Huang I.-S."/>
            <person name="Laughinghouse H. IV."/>
        </authorList>
    </citation>
    <scope>NUCLEOTIDE SEQUENCE [LARGE SCALE GENOMIC DNA]</scope>
    <source>
        <strain evidence="1 2">BLCC-F50</strain>
    </source>
</reference>
<keyword evidence="1" id="KW-0238">DNA-binding</keyword>
<organism evidence="1 2">
    <name type="scientific">Floridaenema flaviceps BLCC-F50</name>
    <dbReference type="NCBI Taxonomy" id="3153642"/>
    <lineage>
        <taxon>Bacteria</taxon>
        <taxon>Bacillati</taxon>
        <taxon>Cyanobacteriota</taxon>
        <taxon>Cyanophyceae</taxon>
        <taxon>Oscillatoriophycideae</taxon>
        <taxon>Aerosakkonematales</taxon>
        <taxon>Aerosakkonemataceae</taxon>
        <taxon>Floridanema</taxon>
        <taxon>Floridanema flaviceps</taxon>
    </lineage>
</organism>